<dbReference type="InterPro" id="IPR008179">
    <property type="entry name" value="HisE"/>
</dbReference>
<dbReference type="NCBIfam" id="TIGR03188">
    <property type="entry name" value="histidine_hisI"/>
    <property type="match status" value="1"/>
</dbReference>
<evidence type="ECO:0000256" key="6">
    <source>
        <dbReference type="ARBA" id="ARBA00022741"/>
    </source>
</evidence>
<keyword evidence="5" id="KW-0028">Amino-acid biosynthesis</keyword>
<dbReference type="PANTHER" id="PTHR42945">
    <property type="entry name" value="HISTIDINE BIOSYNTHESIS BIFUNCTIONAL PROTEIN"/>
    <property type="match status" value="1"/>
</dbReference>
<comment type="pathway">
    <text evidence="2">Amino-acid biosynthesis; L-histidine biosynthesis; L-histidine from 5-phospho-alpha-D-ribose 1-diphosphate: step 2/9.</text>
</comment>
<accession>A0A6H1Q2C2</accession>
<keyword evidence="6" id="KW-0547">Nucleotide-binding</keyword>
<dbReference type="KEGG" id="peg:E5R92_04665"/>
<evidence type="ECO:0000256" key="9">
    <source>
        <dbReference type="ARBA" id="ARBA00023102"/>
    </source>
</evidence>
<dbReference type="AlphaFoldDB" id="A0A6H1Q2C2"/>
<evidence type="ECO:0000313" key="10">
    <source>
        <dbReference type="EMBL" id="QIZ21072.1"/>
    </source>
</evidence>
<dbReference type="InterPro" id="IPR021130">
    <property type="entry name" value="PRib-ATP_PPHydrolase-like"/>
</dbReference>
<reference evidence="10 11" key="1">
    <citation type="journal article" date="2020" name="Nat. Microbiol.">
        <title>Lysogenic host-virus interactions in SAR11 marine bacteria.</title>
        <authorList>
            <person name="Morris R.M."/>
            <person name="Cain K.R."/>
            <person name="Hvorecny K.L."/>
            <person name="Kollman J.M."/>
        </authorList>
    </citation>
    <scope>NUCLEOTIDE SEQUENCE [LARGE SCALE GENOMIC DNA]</scope>
    <source>
        <strain evidence="10 11">NP1</strain>
    </source>
</reference>
<name>A0A6H1Q2C2_9PROT</name>
<evidence type="ECO:0000256" key="5">
    <source>
        <dbReference type="ARBA" id="ARBA00022605"/>
    </source>
</evidence>
<keyword evidence="9" id="KW-0368">Histidine biosynthesis</keyword>
<comment type="catalytic activity">
    <reaction evidence="1">
        <text>1-(5-phospho-beta-D-ribosyl)-ATP + H2O = 1-(5-phospho-beta-D-ribosyl)-5'-AMP + diphosphate + H(+)</text>
        <dbReference type="Rhea" id="RHEA:22828"/>
        <dbReference type="ChEBI" id="CHEBI:15377"/>
        <dbReference type="ChEBI" id="CHEBI:15378"/>
        <dbReference type="ChEBI" id="CHEBI:33019"/>
        <dbReference type="ChEBI" id="CHEBI:59457"/>
        <dbReference type="ChEBI" id="CHEBI:73183"/>
        <dbReference type="EC" id="3.6.1.31"/>
    </reaction>
</comment>
<dbReference type="Gene3D" id="1.10.287.1080">
    <property type="entry name" value="MazG-like"/>
    <property type="match status" value="1"/>
</dbReference>
<proteinExistence type="inferred from homology"/>
<dbReference type="EMBL" id="CP038852">
    <property type="protein sequence ID" value="QIZ21072.1"/>
    <property type="molecule type" value="Genomic_DNA"/>
</dbReference>
<evidence type="ECO:0000313" key="11">
    <source>
        <dbReference type="Proteomes" id="UP000501094"/>
    </source>
</evidence>
<dbReference type="EC" id="3.6.1.31" evidence="4"/>
<evidence type="ECO:0000256" key="1">
    <source>
        <dbReference type="ARBA" id="ARBA00001460"/>
    </source>
</evidence>
<keyword evidence="8" id="KW-0067">ATP-binding</keyword>
<sequence length="101" mass="11656">MSENLLNLVNTIRDRKNKDKDKSYTSSLLSGGLSKCIDKMEEEFDELKEALNDKSNIVHEAADTIYHILVTLEVADIKFEDVLKELEERKKQSGIEEKNNR</sequence>
<evidence type="ECO:0000256" key="7">
    <source>
        <dbReference type="ARBA" id="ARBA00022801"/>
    </source>
</evidence>
<comment type="similarity">
    <text evidence="3">Belongs to the PRA-PH family.</text>
</comment>
<dbReference type="Proteomes" id="UP000501094">
    <property type="component" value="Chromosome"/>
</dbReference>
<dbReference type="UniPathway" id="UPA00031">
    <property type="reaction ID" value="UER00007"/>
</dbReference>
<evidence type="ECO:0000256" key="8">
    <source>
        <dbReference type="ARBA" id="ARBA00022840"/>
    </source>
</evidence>
<gene>
    <name evidence="10" type="primary">hisE</name>
    <name evidence="10" type="ORF">E5R92_04665</name>
</gene>
<dbReference type="RefSeq" id="WP_168606938.1">
    <property type="nucleotide sequence ID" value="NZ_CP038852.1"/>
</dbReference>
<organism evidence="10 11">
    <name type="scientific">Candidatus Pelagibacter giovannonii</name>
    <dbReference type="NCBI Taxonomy" id="2563896"/>
    <lineage>
        <taxon>Bacteria</taxon>
        <taxon>Pseudomonadati</taxon>
        <taxon>Pseudomonadota</taxon>
        <taxon>Alphaproteobacteria</taxon>
        <taxon>Candidatus Pelagibacterales</taxon>
        <taxon>Candidatus Pelagibacteraceae</taxon>
        <taxon>Candidatus Pelagibacter</taxon>
    </lineage>
</organism>
<keyword evidence="11" id="KW-1185">Reference proteome</keyword>
<dbReference type="Pfam" id="PF01503">
    <property type="entry name" value="PRA-PH"/>
    <property type="match status" value="1"/>
</dbReference>
<dbReference type="CDD" id="cd11534">
    <property type="entry name" value="NTP-PPase_HisIE_like"/>
    <property type="match status" value="1"/>
</dbReference>
<evidence type="ECO:0000256" key="3">
    <source>
        <dbReference type="ARBA" id="ARBA00009392"/>
    </source>
</evidence>
<dbReference type="GO" id="GO:0004636">
    <property type="term" value="F:phosphoribosyl-ATP diphosphatase activity"/>
    <property type="evidence" value="ECO:0007669"/>
    <property type="project" value="UniProtKB-EC"/>
</dbReference>
<keyword evidence="7 10" id="KW-0378">Hydrolase</keyword>
<dbReference type="GO" id="GO:0005524">
    <property type="term" value="F:ATP binding"/>
    <property type="evidence" value="ECO:0007669"/>
    <property type="project" value="UniProtKB-KW"/>
</dbReference>
<evidence type="ECO:0000256" key="2">
    <source>
        <dbReference type="ARBA" id="ARBA00005204"/>
    </source>
</evidence>
<dbReference type="PANTHER" id="PTHR42945:SF1">
    <property type="entry name" value="HISTIDINE BIOSYNTHESIS BIFUNCTIONAL PROTEIN HIS7"/>
    <property type="match status" value="1"/>
</dbReference>
<evidence type="ECO:0000256" key="4">
    <source>
        <dbReference type="ARBA" id="ARBA00012414"/>
    </source>
</evidence>
<dbReference type="GO" id="GO:0000105">
    <property type="term" value="P:L-histidine biosynthetic process"/>
    <property type="evidence" value="ECO:0007669"/>
    <property type="project" value="UniProtKB-UniPathway"/>
</dbReference>
<protein>
    <recommendedName>
        <fullName evidence="4">phosphoribosyl-ATP diphosphatase</fullName>
        <ecNumber evidence="4">3.6.1.31</ecNumber>
    </recommendedName>
</protein>
<dbReference type="SUPFAM" id="SSF101386">
    <property type="entry name" value="all-alpha NTP pyrophosphatases"/>
    <property type="match status" value="1"/>
</dbReference>